<dbReference type="EMBL" id="ANIX01000789">
    <property type="protein sequence ID" value="ETP23433.1"/>
    <property type="molecule type" value="Genomic_DNA"/>
</dbReference>
<sequence>MVLRRPPSLVMVLRRPPSLVMVLRRPPNPVMAQRRPLLVTMNRKPRLLAMALLLLLHLRPVTALRRPLLAMKSPKPPLRPVPRRLKHPPLLELRRLNHRPHPHLRSEIEFFISVHIRRTSAWSPIIRARQ</sequence>
<proteinExistence type="predicted"/>
<accession>W2XLY8</accession>
<evidence type="ECO:0000313" key="1">
    <source>
        <dbReference type="EMBL" id="ETP23433.1"/>
    </source>
</evidence>
<organism evidence="1 2">
    <name type="scientific">Phytophthora nicotianae CJ01A1</name>
    <dbReference type="NCBI Taxonomy" id="1317063"/>
    <lineage>
        <taxon>Eukaryota</taxon>
        <taxon>Sar</taxon>
        <taxon>Stramenopiles</taxon>
        <taxon>Oomycota</taxon>
        <taxon>Peronosporomycetes</taxon>
        <taxon>Peronosporales</taxon>
        <taxon>Peronosporaceae</taxon>
        <taxon>Phytophthora</taxon>
    </lineage>
</organism>
<gene>
    <name evidence="1" type="ORF">F441_03441</name>
</gene>
<name>W2XLY8_PHYNI</name>
<protein>
    <submittedName>
        <fullName evidence="1">Uncharacterized protein</fullName>
    </submittedName>
</protein>
<evidence type="ECO:0000313" key="2">
    <source>
        <dbReference type="Proteomes" id="UP000018958"/>
    </source>
</evidence>
<comment type="caution">
    <text evidence="1">The sequence shown here is derived from an EMBL/GenBank/DDBJ whole genome shotgun (WGS) entry which is preliminary data.</text>
</comment>
<dbReference type="Proteomes" id="UP000018958">
    <property type="component" value="Unassembled WGS sequence"/>
</dbReference>
<reference evidence="1 2" key="1">
    <citation type="submission" date="2013-11" db="EMBL/GenBank/DDBJ databases">
        <title>The Genome Sequence of Phytophthora parasitica CJ01A1.</title>
        <authorList>
            <consortium name="The Broad Institute Genomics Platform"/>
            <person name="Russ C."/>
            <person name="Tyler B."/>
            <person name="Panabieres F."/>
            <person name="Shan W."/>
            <person name="Tripathy S."/>
            <person name="Grunwald N."/>
            <person name="Machado M."/>
            <person name="Johnson C.S."/>
            <person name="Walker B."/>
            <person name="Young S.K."/>
            <person name="Zeng Q."/>
            <person name="Gargeya S."/>
            <person name="Fitzgerald M."/>
            <person name="Haas B."/>
            <person name="Abouelleil A."/>
            <person name="Allen A.W."/>
            <person name="Alvarado L."/>
            <person name="Arachchi H.M."/>
            <person name="Berlin A.M."/>
            <person name="Chapman S.B."/>
            <person name="Gainer-Dewar J."/>
            <person name="Goldberg J."/>
            <person name="Griggs A."/>
            <person name="Gujja S."/>
            <person name="Hansen M."/>
            <person name="Howarth C."/>
            <person name="Imamovic A."/>
            <person name="Ireland A."/>
            <person name="Larimer J."/>
            <person name="McCowan C."/>
            <person name="Murphy C."/>
            <person name="Pearson M."/>
            <person name="Poon T.W."/>
            <person name="Priest M."/>
            <person name="Roberts A."/>
            <person name="Saif S."/>
            <person name="Shea T."/>
            <person name="Sisk P."/>
            <person name="Sykes S."/>
            <person name="Wortman J."/>
            <person name="Nusbaum C."/>
            <person name="Birren B."/>
        </authorList>
    </citation>
    <scope>NUCLEOTIDE SEQUENCE [LARGE SCALE GENOMIC DNA]</scope>
    <source>
        <strain evidence="1 2">CJ01A1</strain>
    </source>
</reference>
<dbReference type="AlphaFoldDB" id="W2XLY8"/>